<dbReference type="Proteomes" id="UP000197269">
    <property type="component" value="Unassembled WGS sequence"/>
</dbReference>
<comment type="caution">
    <text evidence="2">The sequence shown here is derived from an EMBL/GenBank/DDBJ whole genome shotgun (WGS) entry which is preliminary data.</text>
</comment>
<keyword evidence="2" id="KW-0378">Hydrolase</keyword>
<dbReference type="AlphaFoldDB" id="A0A246DTW4"/>
<dbReference type="PANTHER" id="PTHR43194:SF2">
    <property type="entry name" value="PEROXISOMAL MEMBRANE PROTEIN LPX1"/>
    <property type="match status" value="1"/>
</dbReference>
<organism evidence="2 3">
    <name type="scientific">Rhizobium esperanzae</name>
    <dbReference type="NCBI Taxonomy" id="1967781"/>
    <lineage>
        <taxon>Bacteria</taxon>
        <taxon>Pseudomonadati</taxon>
        <taxon>Pseudomonadota</taxon>
        <taxon>Alphaproteobacteria</taxon>
        <taxon>Hyphomicrobiales</taxon>
        <taxon>Rhizobiaceae</taxon>
        <taxon>Rhizobium/Agrobacterium group</taxon>
        <taxon>Rhizobium</taxon>
    </lineage>
</organism>
<dbReference type="Pfam" id="PF00561">
    <property type="entry name" value="Abhydrolase_1"/>
    <property type="match status" value="1"/>
</dbReference>
<protein>
    <submittedName>
        <fullName evidence="2">Alpha/beta hydrolase</fullName>
    </submittedName>
</protein>
<dbReference type="InterPro" id="IPR000073">
    <property type="entry name" value="AB_hydrolase_1"/>
</dbReference>
<dbReference type="Gene3D" id="3.40.50.1820">
    <property type="entry name" value="alpha/beta hydrolase"/>
    <property type="match status" value="1"/>
</dbReference>
<dbReference type="RefSeq" id="WP_088395697.1">
    <property type="nucleotide sequence ID" value="NZ_MXPU01000013.1"/>
</dbReference>
<proteinExistence type="predicted"/>
<reference evidence="2 3" key="1">
    <citation type="submission" date="2017-03" db="EMBL/GenBank/DDBJ databases">
        <title>Genome of strain Rhizobium sp. CNPSo 668.</title>
        <authorList>
            <person name="Ribeiro R."/>
        </authorList>
    </citation>
    <scope>NUCLEOTIDE SEQUENCE [LARGE SCALE GENOMIC DNA]</scope>
    <source>
        <strain evidence="2 3">CNPSo 668</strain>
    </source>
</reference>
<feature type="domain" description="AB hydrolase-1" evidence="1">
    <location>
        <begin position="39"/>
        <end position="280"/>
    </location>
</feature>
<dbReference type="InterPro" id="IPR050228">
    <property type="entry name" value="Carboxylesterase_BioH"/>
</dbReference>
<dbReference type="SUPFAM" id="SSF53474">
    <property type="entry name" value="alpha/beta-Hydrolases"/>
    <property type="match status" value="1"/>
</dbReference>
<accession>A0A246DTW4</accession>
<evidence type="ECO:0000313" key="2">
    <source>
        <dbReference type="EMBL" id="OWO92976.1"/>
    </source>
</evidence>
<evidence type="ECO:0000259" key="1">
    <source>
        <dbReference type="Pfam" id="PF00561"/>
    </source>
</evidence>
<name>A0A246DTW4_9HYPH</name>
<dbReference type="PANTHER" id="PTHR43194">
    <property type="entry name" value="HYDROLASE ALPHA/BETA FOLD FAMILY"/>
    <property type="match status" value="1"/>
</dbReference>
<gene>
    <name evidence="2" type="ORF">B5E41_19325</name>
</gene>
<evidence type="ECO:0000313" key="3">
    <source>
        <dbReference type="Proteomes" id="UP000197269"/>
    </source>
</evidence>
<dbReference type="InterPro" id="IPR029058">
    <property type="entry name" value="AB_hydrolase_fold"/>
</dbReference>
<dbReference type="EMBL" id="MXPU01000013">
    <property type="protein sequence ID" value="OWO92976.1"/>
    <property type="molecule type" value="Genomic_DNA"/>
</dbReference>
<sequence length="300" mass="32630">MPDMDAGGFQERFYFSPDGLRLYARDYRPEEAAAAERLPVICLPGLSRNARDFHPLALLLSRDRTGPRRVIALDSRGRGNSAWDENKANYNLAVETGDIIAACAAFGIERAFFIGTSRGGLILHLIAATRPDLLEAVVLNDIGPAIEARGLALIRDYLNSGKAPADWKEAADLLRENHGASFTALTGEDWREMALALYRDVAGRPVADFDPAIAEALRSIDFSQPLPDLWAQFESLSRFPLMLIRGENSPLLSQETAGEMARLHPGLILHTAGGQGHAPLLHLGNIPAAIRAFLATFPVG</sequence>
<dbReference type="GO" id="GO:0016787">
    <property type="term" value="F:hydrolase activity"/>
    <property type="evidence" value="ECO:0007669"/>
    <property type="project" value="UniProtKB-KW"/>
</dbReference>